<evidence type="ECO:0000256" key="4">
    <source>
        <dbReference type="ARBA" id="ARBA00023136"/>
    </source>
</evidence>
<dbReference type="GO" id="GO:0090471">
    <property type="term" value="F:9,15,9'-tri-cis-zeta-carotene isomerase activity"/>
    <property type="evidence" value="ECO:0007669"/>
    <property type="project" value="TreeGrafter"/>
</dbReference>
<feature type="transmembrane region" description="Helical" evidence="5">
    <location>
        <begin position="6"/>
        <end position="28"/>
    </location>
</feature>
<evidence type="ECO:0000256" key="3">
    <source>
        <dbReference type="ARBA" id="ARBA00022989"/>
    </source>
</evidence>
<dbReference type="Pfam" id="PF07298">
    <property type="entry name" value="NnrU"/>
    <property type="match status" value="1"/>
</dbReference>
<keyword evidence="8" id="KW-1185">Reference proteome</keyword>
<reference evidence="7 8" key="1">
    <citation type="submission" date="2019-03" db="EMBL/GenBank/DDBJ databases">
        <title>Paracraurococcus aquatilis NE82 genome sequence.</title>
        <authorList>
            <person name="Zhao Y."/>
            <person name="Du Z."/>
        </authorList>
    </citation>
    <scope>NUCLEOTIDE SEQUENCE [LARGE SCALE GENOMIC DNA]</scope>
    <source>
        <strain evidence="7 8">NE82</strain>
    </source>
</reference>
<evidence type="ECO:0000256" key="1">
    <source>
        <dbReference type="ARBA" id="ARBA00004141"/>
    </source>
</evidence>
<protein>
    <recommendedName>
        <fullName evidence="6">NnrU domain-containing protein</fullName>
    </recommendedName>
</protein>
<dbReference type="PANTHER" id="PTHR35988:SF2">
    <property type="entry name" value="15-CIS-ZETA-CAROTENE ISOMERASE, CHLOROPLASTIC"/>
    <property type="match status" value="1"/>
</dbReference>
<feature type="transmembrane region" description="Helical" evidence="5">
    <location>
        <begin position="171"/>
        <end position="189"/>
    </location>
</feature>
<comment type="caution">
    <text evidence="7">The sequence shown here is derived from an EMBL/GenBank/DDBJ whole genome shotgun (WGS) entry which is preliminary data.</text>
</comment>
<keyword evidence="4 5" id="KW-0472">Membrane</keyword>
<keyword evidence="3 5" id="KW-1133">Transmembrane helix</keyword>
<feature type="transmembrane region" description="Helical" evidence="5">
    <location>
        <begin position="40"/>
        <end position="63"/>
    </location>
</feature>
<evidence type="ECO:0000259" key="6">
    <source>
        <dbReference type="Pfam" id="PF07298"/>
    </source>
</evidence>
<dbReference type="Proteomes" id="UP000295023">
    <property type="component" value="Unassembled WGS sequence"/>
</dbReference>
<dbReference type="OrthoDB" id="5293641at2"/>
<dbReference type="GO" id="GO:0016020">
    <property type="term" value="C:membrane"/>
    <property type="evidence" value="ECO:0007669"/>
    <property type="project" value="UniProtKB-SubCell"/>
</dbReference>
<dbReference type="Gene3D" id="1.20.120.1630">
    <property type="match status" value="1"/>
</dbReference>
<feature type="transmembrane region" description="Helical" evidence="5">
    <location>
        <begin position="201"/>
        <end position="222"/>
    </location>
</feature>
<evidence type="ECO:0000256" key="2">
    <source>
        <dbReference type="ARBA" id="ARBA00022692"/>
    </source>
</evidence>
<feature type="transmembrane region" description="Helical" evidence="5">
    <location>
        <begin position="126"/>
        <end position="151"/>
    </location>
</feature>
<comment type="subcellular location">
    <subcellularLocation>
        <location evidence="1">Membrane</location>
        <topology evidence="1">Multi-pass membrane protein</topology>
    </subcellularLocation>
</comment>
<organism evidence="7 8">
    <name type="scientific">Roseicella aquatilis</name>
    <dbReference type="NCBI Taxonomy" id="2527868"/>
    <lineage>
        <taxon>Bacteria</taxon>
        <taxon>Pseudomonadati</taxon>
        <taxon>Pseudomonadota</taxon>
        <taxon>Alphaproteobacteria</taxon>
        <taxon>Acetobacterales</taxon>
        <taxon>Roseomonadaceae</taxon>
        <taxon>Roseicella</taxon>
    </lineage>
</organism>
<feature type="domain" description="NnrU" evidence="6">
    <location>
        <begin position="9"/>
        <end position="225"/>
    </location>
</feature>
<evidence type="ECO:0000313" key="7">
    <source>
        <dbReference type="EMBL" id="TCZ58675.1"/>
    </source>
</evidence>
<dbReference type="AlphaFoldDB" id="A0A4R4DE92"/>
<feature type="transmembrane region" description="Helical" evidence="5">
    <location>
        <begin position="75"/>
        <end position="94"/>
    </location>
</feature>
<gene>
    <name evidence="7" type="ORF">EXY23_15790</name>
</gene>
<dbReference type="InterPro" id="IPR009915">
    <property type="entry name" value="NnrU_dom"/>
</dbReference>
<dbReference type="PANTHER" id="PTHR35988">
    <property type="entry name" value="15-CIS-ZETA-CAROTENE ISOMERASE, CHLOROPLASTIC"/>
    <property type="match status" value="1"/>
</dbReference>
<proteinExistence type="predicted"/>
<keyword evidence="2 5" id="KW-0812">Transmembrane</keyword>
<accession>A0A4R4DE92</accession>
<dbReference type="EMBL" id="SKBM01000015">
    <property type="protein sequence ID" value="TCZ58675.1"/>
    <property type="molecule type" value="Genomic_DNA"/>
</dbReference>
<evidence type="ECO:0000313" key="8">
    <source>
        <dbReference type="Proteomes" id="UP000295023"/>
    </source>
</evidence>
<evidence type="ECO:0000256" key="5">
    <source>
        <dbReference type="SAM" id="Phobius"/>
    </source>
</evidence>
<sequence>MGEGPMPWLILAALLWVGVHVGIAGTALRGAIVARIGEGAFRGAFSALSLLAIVLLVRAWGAAETAPLWFAPNGLRWALALLMLPAFVLFVAAFRRNPTAVGGEVMLGAEATGIQRVTRHPMLWSFALWALVHLLGNGDTAAVVFFGAFLVTALAGMPSIDAKLARRAPEAWARLSATTSILPFGAIAAGRNRLVLREIGWVPVVVGIVAWAAMLHFHRGLFGVPAVLMGS</sequence>
<name>A0A4R4DE92_9PROT</name>